<reference evidence="2" key="1">
    <citation type="journal article" date="2019" name="Int. J. Syst. Evol. Microbiol.">
        <title>The Global Catalogue of Microorganisms (GCM) 10K type strain sequencing project: providing services to taxonomists for standard genome sequencing and annotation.</title>
        <authorList>
            <consortium name="The Broad Institute Genomics Platform"/>
            <consortium name="The Broad Institute Genome Sequencing Center for Infectious Disease"/>
            <person name="Wu L."/>
            <person name="Ma J."/>
        </authorList>
    </citation>
    <scope>NUCLEOTIDE SEQUENCE [LARGE SCALE GENOMIC DNA]</scope>
    <source>
        <strain evidence="2">KCTC 22209</strain>
    </source>
</reference>
<evidence type="ECO:0000313" key="2">
    <source>
        <dbReference type="Proteomes" id="UP001597509"/>
    </source>
</evidence>
<keyword evidence="2" id="KW-1185">Reference proteome</keyword>
<sequence>MFLVKFINHITKIPLLKKFSYLFIFLVLFSFSKADAQQQLATHIQIPAYSNMTVAQIFQVLNEKHGTLFSFNSNILQTDSVIQVSAYKGSLYGFLDHTLGKEYSFKEIGKHIIIQYTPQRMAVDVEVQSQDKNKVVITGYIKNIRTNTPISDASIFDRDALLSTLTDKNGYFELDVKKKISLIAVNVSKAMFRDTSVLVIFPIDTEVGNKKRKYGYFTGYEQDNGFYRSFFGRVFLSPAQSIQNMNLGGLFLYSPYQISMTPGLSSHGFIRSQIVNKFSINILGGSTAGVKGLEIGGVFNLNQYDMEGVQLVGGFNVVGGDVNGVQVAGISNQVFGDVKGVQLTGGLNKADTVKGVQISGIGNMMKEGTGATQLAGGFNQSKGTVSNQVAGIANIGNKVKGIQLAGLVNIADSSDYPIGLLNLIKNGEKSISVAIDQDAYLGVQFRSGGRVLYSILGAHVSLKDDNTARYAFEAGLGAIFLHGSRFMLRAEISSRNQFTDKFKLLSNNHSSFRLIPELRLNKKLSVFVAPSFNYVSKEDDAVTQAGKTLWKVWGRDKNRNSLFGGGAVGLMLKL</sequence>
<comment type="caution">
    <text evidence="1">The sequence shown here is derived from an EMBL/GenBank/DDBJ whole genome shotgun (WGS) entry which is preliminary data.</text>
</comment>
<organism evidence="1 2">
    <name type="scientific">Sphingobacterium anhuiense</name>
    <dbReference type="NCBI Taxonomy" id="493780"/>
    <lineage>
        <taxon>Bacteria</taxon>
        <taxon>Pseudomonadati</taxon>
        <taxon>Bacteroidota</taxon>
        <taxon>Sphingobacteriia</taxon>
        <taxon>Sphingobacteriales</taxon>
        <taxon>Sphingobacteriaceae</taxon>
        <taxon>Sphingobacterium</taxon>
    </lineage>
</organism>
<dbReference type="Proteomes" id="UP001597509">
    <property type="component" value="Unassembled WGS sequence"/>
</dbReference>
<evidence type="ECO:0008006" key="3">
    <source>
        <dbReference type="Google" id="ProtNLM"/>
    </source>
</evidence>
<dbReference type="InterPro" id="IPR008969">
    <property type="entry name" value="CarboxyPept-like_regulatory"/>
</dbReference>
<accession>A0ABW5YR92</accession>
<dbReference type="RefSeq" id="WP_380918133.1">
    <property type="nucleotide sequence ID" value="NZ_JBHUPE010000001.1"/>
</dbReference>
<dbReference type="SUPFAM" id="SSF49464">
    <property type="entry name" value="Carboxypeptidase regulatory domain-like"/>
    <property type="match status" value="1"/>
</dbReference>
<evidence type="ECO:0000313" key="1">
    <source>
        <dbReference type="EMBL" id="MFD2902902.1"/>
    </source>
</evidence>
<dbReference type="EMBL" id="JBHUPE010000001">
    <property type="protein sequence ID" value="MFD2902902.1"/>
    <property type="molecule type" value="Genomic_DNA"/>
</dbReference>
<proteinExistence type="predicted"/>
<name>A0ABW5YR92_9SPHI</name>
<protein>
    <recommendedName>
        <fullName evidence="3">Carboxypeptidase-like regulatory domain-containing protein</fullName>
    </recommendedName>
</protein>
<gene>
    <name evidence="1" type="ORF">ACFS6I_03130</name>
</gene>